<accession>A0A6A7C0E4</accession>
<keyword evidence="2" id="KW-1185">Reference proteome</keyword>
<evidence type="ECO:0000313" key="1">
    <source>
        <dbReference type="EMBL" id="KAF2860782.1"/>
    </source>
</evidence>
<organism evidence="1 2">
    <name type="scientific">Piedraia hortae CBS 480.64</name>
    <dbReference type="NCBI Taxonomy" id="1314780"/>
    <lineage>
        <taxon>Eukaryota</taxon>
        <taxon>Fungi</taxon>
        <taxon>Dikarya</taxon>
        <taxon>Ascomycota</taxon>
        <taxon>Pezizomycotina</taxon>
        <taxon>Dothideomycetes</taxon>
        <taxon>Dothideomycetidae</taxon>
        <taxon>Capnodiales</taxon>
        <taxon>Piedraiaceae</taxon>
        <taxon>Piedraia</taxon>
    </lineage>
</organism>
<dbReference type="AlphaFoldDB" id="A0A6A7C0E4"/>
<name>A0A6A7C0E4_9PEZI</name>
<protein>
    <submittedName>
        <fullName evidence="1">Uncharacterized protein</fullName>
    </submittedName>
</protein>
<proteinExistence type="predicted"/>
<dbReference type="OrthoDB" id="5428081at2759"/>
<evidence type="ECO:0000313" key="2">
    <source>
        <dbReference type="Proteomes" id="UP000799421"/>
    </source>
</evidence>
<gene>
    <name evidence="1" type="ORF">K470DRAFT_246723</name>
</gene>
<reference evidence="1" key="1">
    <citation type="journal article" date="2020" name="Stud. Mycol.">
        <title>101 Dothideomycetes genomes: a test case for predicting lifestyles and emergence of pathogens.</title>
        <authorList>
            <person name="Haridas S."/>
            <person name="Albert R."/>
            <person name="Binder M."/>
            <person name="Bloem J."/>
            <person name="Labutti K."/>
            <person name="Salamov A."/>
            <person name="Andreopoulos B."/>
            <person name="Baker S."/>
            <person name="Barry K."/>
            <person name="Bills G."/>
            <person name="Bluhm B."/>
            <person name="Cannon C."/>
            <person name="Castanera R."/>
            <person name="Culley D."/>
            <person name="Daum C."/>
            <person name="Ezra D."/>
            <person name="Gonzalez J."/>
            <person name="Henrissat B."/>
            <person name="Kuo A."/>
            <person name="Liang C."/>
            <person name="Lipzen A."/>
            <person name="Lutzoni F."/>
            <person name="Magnuson J."/>
            <person name="Mondo S."/>
            <person name="Nolan M."/>
            <person name="Ohm R."/>
            <person name="Pangilinan J."/>
            <person name="Park H.-J."/>
            <person name="Ramirez L."/>
            <person name="Alfaro M."/>
            <person name="Sun H."/>
            <person name="Tritt A."/>
            <person name="Yoshinaga Y."/>
            <person name="Zwiers L.-H."/>
            <person name="Turgeon B."/>
            <person name="Goodwin S."/>
            <person name="Spatafora J."/>
            <person name="Crous P."/>
            <person name="Grigoriev I."/>
        </authorList>
    </citation>
    <scope>NUCLEOTIDE SEQUENCE</scope>
    <source>
        <strain evidence="1">CBS 480.64</strain>
    </source>
</reference>
<dbReference type="EMBL" id="MU005978">
    <property type="protein sequence ID" value="KAF2860782.1"/>
    <property type="molecule type" value="Genomic_DNA"/>
</dbReference>
<dbReference type="Proteomes" id="UP000799421">
    <property type="component" value="Unassembled WGS sequence"/>
</dbReference>
<sequence>MSGRPLLLTVCCAAITVTGAWYGAGLKIREEKAKEREEYAQTSVAEKIRKLEDFKAGLVRQRSEIEEKVARINEKVMDNVGG</sequence>